<dbReference type="EMBL" id="JWYV01000010">
    <property type="protein sequence ID" value="KKC99499.1"/>
    <property type="molecule type" value="Genomic_DNA"/>
</dbReference>
<dbReference type="RefSeq" id="WP_046221005.1">
    <property type="nucleotide sequence ID" value="NZ_JWYV01000010.1"/>
</dbReference>
<evidence type="ECO:0000256" key="1">
    <source>
        <dbReference type="SAM" id="Coils"/>
    </source>
</evidence>
<keyword evidence="1" id="KW-0175">Coiled coil</keyword>
<dbReference type="Pfam" id="PF13332">
    <property type="entry name" value="Fil_haemagg_2"/>
    <property type="match status" value="2"/>
</dbReference>
<evidence type="ECO:0000256" key="2">
    <source>
        <dbReference type="SAM" id="MobiDB-lite"/>
    </source>
</evidence>
<protein>
    <recommendedName>
        <fullName evidence="5">Filamentous haemagglutinin FhaB/tRNA nuclease CdiA-like TPS domain-containing protein</fullName>
    </recommendedName>
</protein>
<evidence type="ECO:0000313" key="3">
    <source>
        <dbReference type="EMBL" id="KKC99499.1"/>
    </source>
</evidence>
<dbReference type="Proteomes" id="UP000033633">
    <property type="component" value="Unassembled WGS sequence"/>
</dbReference>
<feature type="region of interest" description="Disordered" evidence="2">
    <location>
        <begin position="462"/>
        <end position="525"/>
    </location>
</feature>
<feature type="compositionally biased region" description="Polar residues" evidence="2">
    <location>
        <begin position="406"/>
        <end position="423"/>
    </location>
</feature>
<name>A0A0F5VDB4_9GAMM</name>
<keyword evidence="4" id="KW-1185">Reference proteome</keyword>
<dbReference type="GO" id="GO:0003824">
    <property type="term" value="F:catalytic activity"/>
    <property type="evidence" value="ECO:0007669"/>
    <property type="project" value="UniProtKB-ARBA"/>
</dbReference>
<dbReference type="AlphaFoldDB" id="A0A0F5VDB4"/>
<feature type="region of interest" description="Disordered" evidence="2">
    <location>
        <begin position="390"/>
        <end position="423"/>
    </location>
</feature>
<dbReference type="OrthoDB" id="2664633at2"/>
<comment type="caution">
    <text evidence="3">The sequence shown here is derived from an EMBL/GenBank/DDBJ whole genome shotgun (WGS) entry which is preliminary data.</text>
</comment>
<reference evidence="3 4" key="1">
    <citation type="submission" date="2014-12" db="EMBL/GenBank/DDBJ databases">
        <title>Mercury Reductase activity and rhizosphere competence traits in the genome of root associated Photobacterium halotolerans MELD1.</title>
        <authorList>
            <person name="Mathew D.C."/>
            <person name="Huang C.-C."/>
        </authorList>
    </citation>
    <scope>NUCLEOTIDE SEQUENCE [LARGE SCALE GENOMIC DNA]</scope>
    <source>
        <strain evidence="3 4">MELD1</strain>
    </source>
</reference>
<organism evidence="3 4">
    <name type="scientific">Photobacterium halotolerans</name>
    <dbReference type="NCBI Taxonomy" id="265726"/>
    <lineage>
        <taxon>Bacteria</taxon>
        <taxon>Pseudomonadati</taxon>
        <taxon>Pseudomonadota</taxon>
        <taxon>Gammaproteobacteria</taxon>
        <taxon>Vibrionales</taxon>
        <taxon>Vibrionaceae</taxon>
        <taxon>Photobacterium</taxon>
    </lineage>
</organism>
<gene>
    <name evidence="3" type="ORF">KY46_12690</name>
</gene>
<evidence type="ECO:0008006" key="5">
    <source>
        <dbReference type="Google" id="ProtNLM"/>
    </source>
</evidence>
<proteinExistence type="predicted"/>
<feature type="coiled-coil region" evidence="1">
    <location>
        <begin position="278"/>
        <end position="312"/>
    </location>
</feature>
<sequence length="552" mass="57046">MDSATLLDASGMMSSDNIDITSGKSITLVASNVDADGDITATAVDEVIVAAGQESRQHETFEQQYGAFSGGDLYSMDSERQGEIHNTARGSTLTSGGTVNINGGSVSVIGSGIDADADVNLTADTGSIDVLAAQETHTRWSESEALSVGLGDTLKSLVNPFGATDFDGGQAKVTLAKAEYEKAENKTEATTHLGSSITGKGTVLIDAAEDIVIQGSDVLADADEDGQGNIELTAAENVLIREVRDTESTTSSSMQGEAELSLVVQHQAVETGKAAIALKESADKLKQAEKDYRQYQKQVDSLENTLSELERALANNEPGVSAADIAELKGIISDVKSDEAFYLASITLATVDLASKTTLLYKQGATTYSSFSTLGVNAGLQLDMSVTQTDSKSSSSTARGSSLASLNQSEQRSQSTTYVNSGVSGNHITINSRGDTHIQGANVDAAESLNLDIGGDLNVASVQDRHSSSHQGAGISGGVSLSGRNEATGDAGGDVTGSNGGRTPAAAVLSARKPSLPPSPRAVRPRSRLRATLISPARSLLLSMKTATTSTT</sequence>
<evidence type="ECO:0000313" key="4">
    <source>
        <dbReference type="Proteomes" id="UP000033633"/>
    </source>
</evidence>
<dbReference type="STRING" id="265726.KY46_12690"/>
<feature type="compositionally biased region" description="Gly residues" evidence="2">
    <location>
        <begin position="490"/>
        <end position="500"/>
    </location>
</feature>
<dbReference type="PATRIC" id="fig|265726.11.peg.748"/>
<feature type="compositionally biased region" description="Low complexity" evidence="2">
    <location>
        <begin position="390"/>
        <end position="405"/>
    </location>
</feature>
<dbReference type="InterPro" id="IPR025157">
    <property type="entry name" value="Hemagglutinin_rpt"/>
</dbReference>
<accession>A0A0F5VDB4</accession>